<reference evidence="2 3" key="1">
    <citation type="submission" date="2022-04" db="EMBL/GenBank/DDBJ databases">
        <title>Positive selection, recombination, and allopatry shape intraspecific diversity of widespread and dominant cyanobacteria.</title>
        <authorList>
            <person name="Wei J."/>
            <person name="Shu W."/>
            <person name="Hu C."/>
        </authorList>
    </citation>
    <scope>NUCLEOTIDE SEQUENCE [LARGE SCALE GENOMIC DNA]</scope>
    <source>
        <strain evidence="2 3">GB2-A4</strain>
    </source>
</reference>
<proteinExistence type="predicted"/>
<comment type="caution">
    <text evidence="2">The sequence shown here is derived from an EMBL/GenBank/DDBJ whole genome shotgun (WGS) entry which is preliminary data.</text>
</comment>
<dbReference type="EMBL" id="JAMPKM010000014">
    <property type="protein sequence ID" value="MEP0819406.1"/>
    <property type="molecule type" value="Genomic_DNA"/>
</dbReference>
<feature type="transmembrane region" description="Helical" evidence="1">
    <location>
        <begin position="33"/>
        <end position="60"/>
    </location>
</feature>
<keyword evidence="3" id="KW-1185">Reference proteome</keyword>
<keyword evidence="1" id="KW-1133">Transmembrane helix</keyword>
<evidence type="ECO:0000256" key="1">
    <source>
        <dbReference type="SAM" id="Phobius"/>
    </source>
</evidence>
<evidence type="ECO:0000313" key="3">
    <source>
        <dbReference type="Proteomes" id="UP001464891"/>
    </source>
</evidence>
<keyword evidence="1" id="KW-0472">Membrane</keyword>
<organism evidence="2 3">
    <name type="scientific">Trichocoleus desertorum GB2-A4</name>
    <dbReference type="NCBI Taxonomy" id="2933944"/>
    <lineage>
        <taxon>Bacteria</taxon>
        <taxon>Bacillati</taxon>
        <taxon>Cyanobacteriota</taxon>
        <taxon>Cyanophyceae</taxon>
        <taxon>Leptolyngbyales</taxon>
        <taxon>Trichocoleusaceae</taxon>
        <taxon>Trichocoleus</taxon>
    </lineage>
</organism>
<dbReference type="RefSeq" id="WP_190440107.1">
    <property type="nucleotide sequence ID" value="NZ_JAMPKM010000014.1"/>
</dbReference>
<keyword evidence="1" id="KW-0812">Transmembrane</keyword>
<sequence length="96" mass="10818">MSWLFLAPLGIAITAFFIYERSCDEIAILSAVAAITGVLFGLILAPWQLQLVALLLGLMLSQKFIKAERYQSNSRSEADPMMTMMYNGLDRQRPFK</sequence>
<protein>
    <submittedName>
        <fullName evidence="2">Uncharacterized protein</fullName>
    </submittedName>
</protein>
<name>A0ABV0JCA1_9CYAN</name>
<dbReference type="Proteomes" id="UP001464891">
    <property type="component" value="Unassembled WGS sequence"/>
</dbReference>
<gene>
    <name evidence="2" type="ORF">NC998_20100</name>
</gene>
<accession>A0ABV0JCA1</accession>
<evidence type="ECO:0000313" key="2">
    <source>
        <dbReference type="EMBL" id="MEP0819406.1"/>
    </source>
</evidence>